<keyword evidence="4" id="KW-1185">Reference proteome</keyword>
<keyword evidence="2" id="KW-1133">Transmembrane helix</keyword>
<evidence type="ECO:0000256" key="1">
    <source>
        <dbReference type="SAM" id="MobiDB-lite"/>
    </source>
</evidence>
<evidence type="ECO:0000313" key="3">
    <source>
        <dbReference type="EnsemblPlants" id="AET6Gv20722300.1"/>
    </source>
</evidence>
<name>A0A453PGC2_AEGTS</name>
<feature type="transmembrane region" description="Helical" evidence="2">
    <location>
        <begin position="155"/>
        <end position="174"/>
    </location>
</feature>
<proteinExistence type="predicted"/>
<reference evidence="4" key="1">
    <citation type="journal article" date="2014" name="Science">
        <title>Ancient hybridizations among the ancestral genomes of bread wheat.</title>
        <authorList>
            <consortium name="International Wheat Genome Sequencing Consortium,"/>
            <person name="Marcussen T."/>
            <person name="Sandve S.R."/>
            <person name="Heier L."/>
            <person name="Spannagl M."/>
            <person name="Pfeifer M."/>
            <person name="Jakobsen K.S."/>
            <person name="Wulff B.B."/>
            <person name="Steuernagel B."/>
            <person name="Mayer K.F."/>
            <person name="Olsen O.A."/>
        </authorList>
    </citation>
    <scope>NUCLEOTIDE SEQUENCE [LARGE SCALE GENOMIC DNA]</scope>
    <source>
        <strain evidence="4">cv. AL8/78</strain>
    </source>
</reference>
<sequence length="178" mass="19289">MLFKALICRVHVSLNLCPMFAPQPNTPLSSVILTRAILLYRGQLGMSEEQQKQALELRHMTNGVAGQESSAKESPEANGTDGAPAGGCCQGNGGALSCCQSDLPEGKQDKSIPAEQNRRISKTESVKESVAASKGRMRICRMPTWFETWDRSDTYTTLAVVAAAATVFVAFRAYKTMN</sequence>
<evidence type="ECO:0000313" key="4">
    <source>
        <dbReference type="Proteomes" id="UP000015105"/>
    </source>
</evidence>
<dbReference type="EnsemblPlants" id="AET6Gv20722300.1">
    <property type="protein sequence ID" value="AET6Gv20722300.1"/>
    <property type="gene ID" value="AET6Gv20722300"/>
</dbReference>
<feature type="region of interest" description="Disordered" evidence="1">
    <location>
        <begin position="104"/>
        <end position="128"/>
    </location>
</feature>
<evidence type="ECO:0000256" key="2">
    <source>
        <dbReference type="SAM" id="Phobius"/>
    </source>
</evidence>
<reference evidence="3" key="5">
    <citation type="journal article" date="2021" name="G3 (Bethesda)">
        <title>Aegilops tauschii genome assembly Aet v5.0 features greater sequence contiguity and improved annotation.</title>
        <authorList>
            <person name="Wang L."/>
            <person name="Zhu T."/>
            <person name="Rodriguez J.C."/>
            <person name="Deal K.R."/>
            <person name="Dubcovsky J."/>
            <person name="McGuire P.E."/>
            <person name="Lux T."/>
            <person name="Spannagl M."/>
            <person name="Mayer K.F.X."/>
            <person name="Baldrich P."/>
            <person name="Meyers B.C."/>
            <person name="Huo N."/>
            <person name="Gu Y.Q."/>
            <person name="Zhou H."/>
            <person name="Devos K.M."/>
            <person name="Bennetzen J.L."/>
            <person name="Unver T."/>
            <person name="Budak H."/>
            <person name="Gulick P.J."/>
            <person name="Galiba G."/>
            <person name="Kalapos B."/>
            <person name="Nelson D.R."/>
            <person name="Li P."/>
            <person name="You F.M."/>
            <person name="Luo M.C."/>
            <person name="Dvorak J."/>
        </authorList>
    </citation>
    <scope>NUCLEOTIDE SEQUENCE [LARGE SCALE GENOMIC DNA]</scope>
    <source>
        <strain evidence="3">cv. AL8/78</strain>
    </source>
</reference>
<reference evidence="4" key="2">
    <citation type="journal article" date="2017" name="Nat. Plants">
        <title>The Aegilops tauschii genome reveals multiple impacts of transposons.</title>
        <authorList>
            <person name="Zhao G."/>
            <person name="Zou C."/>
            <person name="Li K."/>
            <person name="Wang K."/>
            <person name="Li T."/>
            <person name="Gao L."/>
            <person name="Zhang X."/>
            <person name="Wang H."/>
            <person name="Yang Z."/>
            <person name="Liu X."/>
            <person name="Jiang W."/>
            <person name="Mao L."/>
            <person name="Kong X."/>
            <person name="Jiao Y."/>
            <person name="Jia J."/>
        </authorList>
    </citation>
    <scope>NUCLEOTIDE SEQUENCE [LARGE SCALE GENOMIC DNA]</scope>
    <source>
        <strain evidence="4">cv. AL8/78</strain>
    </source>
</reference>
<dbReference type="InterPro" id="IPR009737">
    <property type="entry name" value="Aim32/Apd1-like"/>
</dbReference>
<evidence type="ECO:0008006" key="5">
    <source>
        <dbReference type="Google" id="ProtNLM"/>
    </source>
</evidence>
<feature type="compositionally biased region" description="Basic and acidic residues" evidence="1">
    <location>
        <begin position="104"/>
        <end position="127"/>
    </location>
</feature>
<dbReference type="AlphaFoldDB" id="A0A453PGC2"/>
<dbReference type="Gramene" id="AET6Gv20722300.1">
    <property type="protein sequence ID" value="AET6Gv20722300.1"/>
    <property type="gene ID" value="AET6Gv20722300"/>
</dbReference>
<accession>A0A453PGC2</accession>
<reference evidence="3" key="3">
    <citation type="journal article" date="2017" name="Nature">
        <title>Genome sequence of the progenitor of the wheat D genome Aegilops tauschii.</title>
        <authorList>
            <person name="Luo M.C."/>
            <person name="Gu Y.Q."/>
            <person name="Puiu D."/>
            <person name="Wang H."/>
            <person name="Twardziok S.O."/>
            <person name="Deal K.R."/>
            <person name="Huo N."/>
            <person name="Zhu T."/>
            <person name="Wang L."/>
            <person name="Wang Y."/>
            <person name="McGuire P.E."/>
            <person name="Liu S."/>
            <person name="Long H."/>
            <person name="Ramasamy R.K."/>
            <person name="Rodriguez J.C."/>
            <person name="Van S.L."/>
            <person name="Yuan L."/>
            <person name="Wang Z."/>
            <person name="Xia Z."/>
            <person name="Xiao L."/>
            <person name="Anderson O.D."/>
            <person name="Ouyang S."/>
            <person name="Liang Y."/>
            <person name="Zimin A.V."/>
            <person name="Pertea G."/>
            <person name="Qi P."/>
            <person name="Bennetzen J.L."/>
            <person name="Dai X."/>
            <person name="Dawson M.W."/>
            <person name="Muller H.G."/>
            <person name="Kugler K."/>
            <person name="Rivarola-Duarte L."/>
            <person name="Spannagl M."/>
            <person name="Mayer K.F.X."/>
            <person name="Lu F.H."/>
            <person name="Bevan M.W."/>
            <person name="Leroy P."/>
            <person name="Li P."/>
            <person name="You F.M."/>
            <person name="Sun Q."/>
            <person name="Liu Z."/>
            <person name="Lyons E."/>
            <person name="Wicker T."/>
            <person name="Salzberg S.L."/>
            <person name="Devos K.M."/>
            <person name="Dvorak J."/>
        </authorList>
    </citation>
    <scope>NUCLEOTIDE SEQUENCE [LARGE SCALE GENOMIC DNA]</scope>
    <source>
        <strain evidence="3">cv. AL8/78</strain>
    </source>
</reference>
<dbReference type="Gramene" id="AET6Gv20722300.2">
    <property type="protein sequence ID" value="AET6Gv20722300.2"/>
    <property type="gene ID" value="AET6Gv20722300"/>
</dbReference>
<feature type="region of interest" description="Disordered" evidence="1">
    <location>
        <begin position="62"/>
        <end position="81"/>
    </location>
</feature>
<dbReference type="PANTHER" id="PTHR31902:SF19">
    <property type="entry name" value="ALTERED INHERITANCE OF MITOCHONDRIA PROTEIN 32"/>
    <property type="match status" value="1"/>
</dbReference>
<keyword evidence="2" id="KW-0812">Transmembrane</keyword>
<reference evidence="3" key="4">
    <citation type="submission" date="2019-03" db="UniProtKB">
        <authorList>
            <consortium name="EnsemblPlants"/>
        </authorList>
    </citation>
    <scope>IDENTIFICATION</scope>
</reference>
<keyword evidence="2" id="KW-0472">Membrane</keyword>
<protein>
    <recommendedName>
        <fullName evidence="5">Sucrase/ferredoxin-like family protein</fullName>
    </recommendedName>
</protein>
<dbReference type="PANTHER" id="PTHR31902">
    <property type="entry name" value="ACTIN PATCHES DISTAL PROTEIN 1"/>
    <property type="match status" value="1"/>
</dbReference>
<dbReference type="EnsemblPlants" id="AET6Gv20722300.2">
    <property type="protein sequence ID" value="AET6Gv20722300.2"/>
    <property type="gene ID" value="AET6Gv20722300"/>
</dbReference>
<organism evidence="3 4">
    <name type="scientific">Aegilops tauschii subsp. strangulata</name>
    <name type="common">Goatgrass</name>
    <dbReference type="NCBI Taxonomy" id="200361"/>
    <lineage>
        <taxon>Eukaryota</taxon>
        <taxon>Viridiplantae</taxon>
        <taxon>Streptophyta</taxon>
        <taxon>Embryophyta</taxon>
        <taxon>Tracheophyta</taxon>
        <taxon>Spermatophyta</taxon>
        <taxon>Magnoliopsida</taxon>
        <taxon>Liliopsida</taxon>
        <taxon>Poales</taxon>
        <taxon>Poaceae</taxon>
        <taxon>BOP clade</taxon>
        <taxon>Pooideae</taxon>
        <taxon>Triticodae</taxon>
        <taxon>Triticeae</taxon>
        <taxon>Triticinae</taxon>
        <taxon>Aegilops</taxon>
    </lineage>
</organism>
<dbReference type="Proteomes" id="UP000015105">
    <property type="component" value="Chromosome 6D"/>
</dbReference>